<dbReference type="InterPro" id="IPR000706">
    <property type="entry name" value="AGPR_type-1"/>
</dbReference>
<protein>
    <recommendedName>
        <fullName evidence="5">N-acetyl-gamma-glutamyl-phosphate reductase</fullName>
        <shortName evidence="5">AGPR</shortName>
        <ecNumber evidence="5">1.2.1.38</ecNumber>
    </recommendedName>
    <alternativeName>
        <fullName evidence="5">N-acetyl-glutamate semialdehyde dehydrogenase</fullName>
        <shortName evidence="5">NAGSA dehydrogenase</shortName>
    </alternativeName>
</protein>
<evidence type="ECO:0000256" key="5">
    <source>
        <dbReference type="HAMAP-Rule" id="MF_00150"/>
    </source>
</evidence>
<comment type="subcellular location">
    <subcellularLocation>
        <location evidence="5">Cytoplasm</location>
    </subcellularLocation>
</comment>
<dbReference type="HAMAP" id="MF_00150">
    <property type="entry name" value="ArgC_type1"/>
    <property type="match status" value="1"/>
</dbReference>
<keyword evidence="3 5" id="KW-0521">NADP</keyword>
<dbReference type="SUPFAM" id="SSF51735">
    <property type="entry name" value="NAD(P)-binding Rossmann-fold domains"/>
    <property type="match status" value="1"/>
</dbReference>
<evidence type="ECO:0000313" key="9">
    <source>
        <dbReference type="Proteomes" id="UP001302349"/>
    </source>
</evidence>
<comment type="similarity">
    <text evidence="5">Belongs to the NAGSA dehydrogenase family. Type 1 subfamily.</text>
</comment>
<dbReference type="CDD" id="cd23934">
    <property type="entry name" value="AGPR_1_C"/>
    <property type="match status" value="1"/>
</dbReference>
<dbReference type="InterPro" id="IPR000534">
    <property type="entry name" value="Semialdehyde_DH_NAD-bd"/>
</dbReference>
<dbReference type="Proteomes" id="UP001302349">
    <property type="component" value="Chromosome"/>
</dbReference>
<keyword evidence="9" id="KW-1185">Reference proteome</keyword>
<dbReference type="SMART" id="SM00859">
    <property type="entry name" value="Semialdhyde_dh"/>
    <property type="match status" value="1"/>
</dbReference>
<dbReference type="InterPro" id="IPR023013">
    <property type="entry name" value="AGPR_AS"/>
</dbReference>
<comment type="pathway">
    <text evidence="5">Amino-acid biosynthesis; L-arginine biosynthesis; N(2)-acetyl-L-ornithine from L-glutamate: step 3/4.</text>
</comment>
<dbReference type="PANTHER" id="PTHR32338">
    <property type="entry name" value="N-ACETYL-GAMMA-GLUTAMYL-PHOSPHATE REDUCTASE, CHLOROPLASTIC-RELATED-RELATED"/>
    <property type="match status" value="1"/>
</dbReference>
<evidence type="ECO:0000313" key="8">
    <source>
        <dbReference type="EMBL" id="WOK07672.1"/>
    </source>
</evidence>
<evidence type="ECO:0000256" key="1">
    <source>
        <dbReference type="ARBA" id="ARBA00022571"/>
    </source>
</evidence>
<evidence type="ECO:0000256" key="2">
    <source>
        <dbReference type="ARBA" id="ARBA00022605"/>
    </source>
</evidence>
<dbReference type="PANTHER" id="PTHR32338:SF10">
    <property type="entry name" value="N-ACETYL-GAMMA-GLUTAMYL-PHOSPHATE REDUCTASE, CHLOROPLASTIC-RELATED"/>
    <property type="match status" value="1"/>
</dbReference>
<reference evidence="8 9" key="1">
    <citation type="journal article" date="2023" name="Microbiol. Resour. Announc.">
        <title>Complete Genome Sequence of Imperialibacter roseus strain P4T.</title>
        <authorList>
            <person name="Tizabi D.R."/>
            <person name="Bachvaroff T."/>
            <person name="Hill R.T."/>
        </authorList>
    </citation>
    <scope>NUCLEOTIDE SEQUENCE [LARGE SCALE GENOMIC DNA]</scope>
    <source>
        <strain evidence="8 9">P4T</strain>
    </source>
</reference>
<feature type="active site" evidence="5 6">
    <location>
        <position position="138"/>
    </location>
</feature>
<evidence type="ECO:0000259" key="7">
    <source>
        <dbReference type="SMART" id="SM00859"/>
    </source>
</evidence>
<proteinExistence type="inferred from homology"/>
<keyword evidence="5" id="KW-0963">Cytoplasm</keyword>
<evidence type="ECO:0000256" key="6">
    <source>
        <dbReference type="PROSITE-ProRule" id="PRU10010"/>
    </source>
</evidence>
<dbReference type="NCBIfam" id="TIGR01850">
    <property type="entry name" value="argC"/>
    <property type="match status" value="1"/>
</dbReference>
<name>A0ABZ0IVK4_9BACT</name>
<keyword evidence="2 5" id="KW-0028">Amino-acid biosynthesis</keyword>
<dbReference type="SUPFAM" id="SSF55347">
    <property type="entry name" value="Glyceraldehyde-3-phosphate dehydrogenase-like, C-terminal domain"/>
    <property type="match status" value="1"/>
</dbReference>
<accession>A0ABZ0IVK4</accession>
<dbReference type="Pfam" id="PF22698">
    <property type="entry name" value="Semialdhyde_dhC_1"/>
    <property type="match status" value="1"/>
</dbReference>
<comment type="catalytic activity">
    <reaction evidence="5">
        <text>N-acetyl-L-glutamate 5-semialdehyde + phosphate + NADP(+) = N-acetyl-L-glutamyl 5-phosphate + NADPH + H(+)</text>
        <dbReference type="Rhea" id="RHEA:21588"/>
        <dbReference type="ChEBI" id="CHEBI:15378"/>
        <dbReference type="ChEBI" id="CHEBI:29123"/>
        <dbReference type="ChEBI" id="CHEBI:43474"/>
        <dbReference type="ChEBI" id="CHEBI:57783"/>
        <dbReference type="ChEBI" id="CHEBI:57936"/>
        <dbReference type="ChEBI" id="CHEBI:58349"/>
        <dbReference type="EC" id="1.2.1.38"/>
    </reaction>
</comment>
<dbReference type="GO" id="GO:0003942">
    <property type="term" value="F:N-acetyl-gamma-glutamyl-phosphate reductase activity"/>
    <property type="evidence" value="ECO:0007669"/>
    <property type="project" value="UniProtKB-EC"/>
</dbReference>
<dbReference type="InterPro" id="IPR050085">
    <property type="entry name" value="AGPR"/>
</dbReference>
<comment type="function">
    <text evidence="5">Catalyzes the NADPH-dependent reduction of N-acetyl-5-glutamyl phosphate to yield N-acetyl-L-glutamate 5-semialdehyde.</text>
</comment>
<dbReference type="Gene3D" id="3.40.50.720">
    <property type="entry name" value="NAD(P)-binding Rossmann-like Domain"/>
    <property type="match status" value="1"/>
</dbReference>
<dbReference type="InterPro" id="IPR058924">
    <property type="entry name" value="AGPR_dimerisation_dom"/>
</dbReference>
<evidence type="ECO:0000256" key="4">
    <source>
        <dbReference type="ARBA" id="ARBA00023002"/>
    </source>
</evidence>
<dbReference type="Pfam" id="PF01118">
    <property type="entry name" value="Semialdhyde_dh"/>
    <property type="match status" value="1"/>
</dbReference>
<dbReference type="EMBL" id="CP136051">
    <property type="protein sequence ID" value="WOK07672.1"/>
    <property type="molecule type" value="Genomic_DNA"/>
</dbReference>
<keyword evidence="1 5" id="KW-0055">Arginine biosynthesis</keyword>
<dbReference type="PROSITE" id="PS01224">
    <property type="entry name" value="ARGC"/>
    <property type="match status" value="1"/>
</dbReference>
<dbReference type="EC" id="1.2.1.38" evidence="5"/>
<sequence>MPESKELKITAGIWGAAGYTAGELVRILLNHPKVSLSHLVSESQAGSPITSIHTDLLGETDLVFAEKFDSWPDVIFLCKGHGASIGFLKEQAIPESTKVIDLSHDFRLSSNPLGFVYGLPELNADKVKKARLIANPGCFATAMELALLPAASAGLLKSEIHISGITGSTGAGQSLSPTSHFTWREGNMSAYKVMEHQHLAEVAETLSFASLAEVPPINFIPYRGNYTRGIITTAYFDYTGDEAKLVKQYTDFYKKTPFTHVSSVNPDLKMVVNTNKCVVYPKKVGNKAVVISIIDNLLKGASGQAVQNMNLAMGWEERTGLQLKGVAF</sequence>
<gene>
    <name evidence="5 8" type="primary">argC</name>
    <name evidence="8" type="ORF">RT717_03420</name>
</gene>
<feature type="domain" description="Semialdehyde dehydrogenase NAD-binding" evidence="7">
    <location>
        <begin position="10"/>
        <end position="130"/>
    </location>
</feature>
<evidence type="ECO:0000256" key="3">
    <source>
        <dbReference type="ARBA" id="ARBA00022857"/>
    </source>
</evidence>
<organism evidence="8 9">
    <name type="scientific">Imperialibacter roseus</name>
    <dbReference type="NCBI Taxonomy" id="1324217"/>
    <lineage>
        <taxon>Bacteria</taxon>
        <taxon>Pseudomonadati</taxon>
        <taxon>Bacteroidota</taxon>
        <taxon>Cytophagia</taxon>
        <taxon>Cytophagales</taxon>
        <taxon>Flammeovirgaceae</taxon>
        <taxon>Imperialibacter</taxon>
    </lineage>
</organism>
<dbReference type="RefSeq" id="WP_317490337.1">
    <property type="nucleotide sequence ID" value="NZ_CP136051.1"/>
</dbReference>
<dbReference type="Gene3D" id="3.30.360.10">
    <property type="entry name" value="Dihydrodipicolinate Reductase, domain 2"/>
    <property type="match status" value="1"/>
</dbReference>
<keyword evidence="4 5" id="KW-0560">Oxidoreductase</keyword>
<dbReference type="InterPro" id="IPR036291">
    <property type="entry name" value="NAD(P)-bd_dom_sf"/>
</dbReference>
<dbReference type="CDD" id="cd17895">
    <property type="entry name" value="AGPR_1_N"/>
    <property type="match status" value="1"/>
</dbReference>